<dbReference type="Pfam" id="PF01131">
    <property type="entry name" value="Topoisom_bac"/>
    <property type="match status" value="1"/>
</dbReference>
<dbReference type="PRINTS" id="PR00417">
    <property type="entry name" value="PRTPISMRASEI"/>
</dbReference>
<dbReference type="SMART" id="SM00436">
    <property type="entry name" value="TOP1Bc"/>
    <property type="match status" value="1"/>
</dbReference>
<evidence type="ECO:0000259" key="13">
    <source>
        <dbReference type="PROSITE" id="PS52039"/>
    </source>
</evidence>
<dbReference type="GO" id="GO:0006265">
    <property type="term" value="P:DNA topological change"/>
    <property type="evidence" value="ECO:0007669"/>
    <property type="project" value="InterPro"/>
</dbReference>
<evidence type="ECO:0000256" key="3">
    <source>
        <dbReference type="ARBA" id="ARBA00012891"/>
    </source>
</evidence>
<evidence type="ECO:0000256" key="8">
    <source>
        <dbReference type="ARBA" id="ARBA00031985"/>
    </source>
</evidence>
<comment type="similarity">
    <text evidence="2">Belongs to the type IA topoisomerase family.</text>
</comment>
<dbReference type="InterPro" id="IPR025589">
    <property type="entry name" value="Toprim_C_rpt"/>
</dbReference>
<dbReference type="PANTHER" id="PTHR11390:SF21">
    <property type="entry name" value="DNA TOPOISOMERASE 3-ALPHA"/>
    <property type="match status" value="1"/>
</dbReference>
<dbReference type="InterPro" id="IPR034144">
    <property type="entry name" value="TOPRIM_TopoIII"/>
</dbReference>
<dbReference type="SMART" id="SM00493">
    <property type="entry name" value="TOPRIM"/>
    <property type="match status" value="1"/>
</dbReference>
<dbReference type="InterPro" id="IPR013825">
    <property type="entry name" value="Topo_IA_cen_sub2"/>
</dbReference>
<dbReference type="InterPro" id="IPR006171">
    <property type="entry name" value="TOPRIM_dom"/>
</dbReference>
<dbReference type="InterPro" id="IPR013497">
    <property type="entry name" value="Topo_IA_cen"/>
</dbReference>
<dbReference type="EC" id="5.6.2.1" evidence="3"/>
<evidence type="ECO:0000256" key="2">
    <source>
        <dbReference type="ARBA" id="ARBA00009446"/>
    </source>
</evidence>
<evidence type="ECO:0000256" key="1">
    <source>
        <dbReference type="ARBA" id="ARBA00000213"/>
    </source>
</evidence>
<keyword evidence="4" id="KW-0799">Topoisomerase</keyword>
<evidence type="ECO:0000313" key="15">
    <source>
        <dbReference type="Proteomes" id="UP000468327"/>
    </source>
</evidence>
<comment type="caution">
    <text evidence="14">The sequence shown here is derived from an EMBL/GenBank/DDBJ whole genome shotgun (WGS) entry which is preliminary data.</text>
</comment>
<dbReference type="InterPro" id="IPR003601">
    <property type="entry name" value="Topo_IA_2"/>
</dbReference>
<reference evidence="14 15" key="1">
    <citation type="submission" date="2019-11" db="EMBL/GenBank/DDBJ databases">
        <title>Whole genome shotgun sequencing (WGS) data from Adlercreutzia equolifaciens ResAG-91, Eggerthella lenta MRI-F36, MRI-F37, MRI-F40, ResAG-49, ResAG-88, ResAG-121, ResAG-145, and Gordonibacter sp. ResAG-5, ResAG-26, ResAG-43, ResAG-50, ResAG-59.</title>
        <authorList>
            <person name="Stoll D.A."/>
            <person name="Danylec N."/>
            <person name="Franz C.M.A.P."/>
            <person name="Huch M."/>
        </authorList>
    </citation>
    <scope>NUCLEOTIDE SEQUENCE [LARGE SCALE GENOMIC DNA]</scope>
    <source>
        <strain evidence="14 15">ResAG-59</strain>
    </source>
</reference>
<dbReference type="Pfam" id="PF01751">
    <property type="entry name" value="Toprim"/>
    <property type="match status" value="1"/>
</dbReference>
<dbReference type="InterPro" id="IPR003602">
    <property type="entry name" value="Topo_IA_DNA-bd_dom"/>
</dbReference>
<dbReference type="Pfam" id="PF13342">
    <property type="entry name" value="Toprim_Crpt"/>
    <property type="match status" value="1"/>
</dbReference>
<dbReference type="AlphaFoldDB" id="A0A6N8II14"/>
<dbReference type="InterPro" id="IPR013826">
    <property type="entry name" value="Topo_IA_cen_sub3"/>
</dbReference>
<evidence type="ECO:0000256" key="9">
    <source>
        <dbReference type="ARBA" id="ARBA00032235"/>
    </source>
</evidence>
<sequence>MKRLIVAEKPSVARAIARAVGADREEDGFLEGERDVVTWCRGHLVELSPPDRYPEWAGRWNPDDLPMVPEEWLWEPSEEDGAARQLGIVTSLMGRGDVAELVNACDADREGEGIFRRVLSHAGCPKPALRFWSTALTPEAVERDLAAMRPLSDYDGLADAAEGRAKADWLVGLNATRAYASLYGAQLTAGRVQTAVLSLVVERTRAARSFEAVPFWLVEADLGGFAAESGRFGSREEAEAAAEKVRAAGTAAVEAAERREERPKAPPPYDLTALQRDAAKRCGLTADETLKALQSLYERGLVTYPRTESRRILESDAEDASRALAQIARPEVAGAAAEAFDMGRASVRAIIGDSEVSGHGAIVPTRMMDAQAFGRLEGRERRVALLVCCRLLSATMPPAARRRTKIVARAGGVELRASSCETLEASWEAVEDACAAMLGGESARGAGRGGAPIPEDVARGGALGLGGVEVKRGETSPPKPYTEDGLLEAMQHAGRLIGDADLRAAIDDDSSHSGGLGTPATRASIIEKIIGRGYAERKGRAIVSTPDGEALVDLVDEGLKSPELTARWERALSLVERGEMPLGDFMSRIECYTREVVAAAKESFDPARTVRRRAEEAGACPRCGSPVVRTGGVYQCSSNRSRREEDGSWTLTAGCGFKLFPTVAGKKLTGSQVEKLLSGETVRAKGLRSRKGSSFEAGLRLSPGGEVELVFGERRRKDGPAPSKQRIRSCQNDIK</sequence>
<dbReference type="Proteomes" id="UP000468327">
    <property type="component" value="Unassembled WGS sequence"/>
</dbReference>
<dbReference type="GO" id="GO:0003677">
    <property type="term" value="F:DNA binding"/>
    <property type="evidence" value="ECO:0007669"/>
    <property type="project" value="UniProtKB-KW"/>
</dbReference>
<dbReference type="Gene3D" id="1.10.460.10">
    <property type="entry name" value="Topoisomerase I, domain 2"/>
    <property type="match status" value="1"/>
</dbReference>
<dbReference type="RefSeq" id="WP_087193200.1">
    <property type="nucleotide sequence ID" value="NZ_WPOC01000013.1"/>
</dbReference>
<proteinExistence type="inferred from homology"/>
<evidence type="ECO:0000256" key="6">
    <source>
        <dbReference type="ARBA" id="ARBA00023235"/>
    </source>
</evidence>
<keyword evidence="6 14" id="KW-0413">Isomerase</keyword>
<dbReference type="GO" id="GO:0006310">
    <property type="term" value="P:DNA recombination"/>
    <property type="evidence" value="ECO:0007669"/>
    <property type="project" value="TreeGrafter"/>
</dbReference>
<dbReference type="GO" id="GO:0043597">
    <property type="term" value="C:cytoplasmic replication fork"/>
    <property type="evidence" value="ECO:0007669"/>
    <property type="project" value="TreeGrafter"/>
</dbReference>
<dbReference type="CDD" id="cd03362">
    <property type="entry name" value="TOPRIM_TopoIA_TopoIII"/>
    <property type="match status" value="1"/>
</dbReference>
<organism evidence="14 15">
    <name type="scientific">Gordonibacter urolithinfaciens</name>
    <dbReference type="NCBI Taxonomy" id="1335613"/>
    <lineage>
        <taxon>Bacteria</taxon>
        <taxon>Bacillati</taxon>
        <taxon>Actinomycetota</taxon>
        <taxon>Coriobacteriia</taxon>
        <taxon>Eggerthellales</taxon>
        <taxon>Eggerthellaceae</taxon>
        <taxon>Gordonibacter</taxon>
    </lineage>
</organism>
<evidence type="ECO:0000256" key="10">
    <source>
        <dbReference type="ARBA" id="ARBA00032877"/>
    </source>
</evidence>
<accession>A0A6N8II14</accession>
<dbReference type="SMART" id="SM00437">
    <property type="entry name" value="TOP1Ac"/>
    <property type="match status" value="1"/>
</dbReference>
<evidence type="ECO:0000256" key="5">
    <source>
        <dbReference type="ARBA" id="ARBA00023125"/>
    </source>
</evidence>
<dbReference type="PROSITE" id="PS50880">
    <property type="entry name" value="TOPRIM"/>
    <property type="match status" value="1"/>
</dbReference>
<dbReference type="PROSITE" id="PS52039">
    <property type="entry name" value="TOPO_IA_2"/>
    <property type="match status" value="1"/>
</dbReference>
<dbReference type="InterPro" id="IPR013824">
    <property type="entry name" value="Topo_IA_cen_sub1"/>
</dbReference>
<dbReference type="SUPFAM" id="SSF56712">
    <property type="entry name" value="Prokaryotic type I DNA topoisomerase"/>
    <property type="match status" value="1"/>
</dbReference>
<protein>
    <recommendedName>
        <fullName evidence="3">DNA topoisomerase</fullName>
        <ecNumber evidence="3">5.6.2.1</ecNumber>
    </recommendedName>
    <alternativeName>
        <fullName evidence="10">Omega-protein</fullName>
    </alternativeName>
    <alternativeName>
        <fullName evidence="9">Relaxing enzyme</fullName>
    </alternativeName>
    <alternativeName>
        <fullName evidence="7">Swivelase</fullName>
    </alternativeName>
    <alternativeName>
        <fullName evidence="8">Untwisting enzyme</fullName>
    </alternativeName>
</protein>
<evidence type="ECO:0000313" key="14">
    <source>
        <dbReference type="EMBL" id="MVN15544.1"/>
    </source>
</evidence>
<keyword evidence="15" id="KW-1185">Reference proteome</keyword>
<dbReference type="EMBL" id="WPOC01000013">
    <property type="protein sequence ID" value="MVN15544.1"/>
    <property type="molecule type" value="Genomic_DNA"/>
</dbReference>
<dbReference type="GO" id="GO:0006281">
    <property type="term" value="P:DNA repair"/>
    <property type="evidence" value="ECO:0007669"/>
    <property type="project" value="TreeGrafter"/>
</dbReference>
<gene>
    <name evidence="14" type="ORF">GO738_09360</name>
</gene>
<keyword evidence="5" id="KW-0238">DNA-binding</keyword>
<dbReference type="Gene3D" id="2.70.20.10">
    <property type="entry name" value="Topoisomerase I, domain 3"/>
    <property type="match status" value="1"/>
</dbReference>
<dbReference type="Gene3D" id="1.10.290.10">
    <property type="entry name" value="Topoisomerase I, domain 4"/>
    <property type="match status" value="1"/>
</dbReference>
<dbReference type="Gene3D" id="3.40.50.140">
    <property type="match status" value="1"/>
</dbReference>
<evidence type="ECO:0000256" key="7">
    <source>
        <dbReference type="ARBA" id="ARBA00030003"/>
    </source>
</evidence>
<feature type="domain" description="Topo IA-type catalytic" evidence="13">
    <location>
        <begin position="154"/>
        <end position="597"/>
    </location>
</feature>
<dbReference type="GO" id="GO:0003917">
    <property type="term" value="F:DNA topoisomerase type I (single strand cut, ATP-independent) activity"/>
    <property type="evidence" value="ECO:0007669"/>
    <property type="project" value="UniProtKB-EC"/>
</dbReference>
<dbReference type="InterPro" id="IPR000380">
    <property type="entry name" value="Topo_IA"/>
</dbReference>
<comment type="catalytic activity">
    <reaction evidence="1">
        <text>ATP-independent breakage of single-stranded DNA, followed by passage and rejoining.</text>
        <dbReference type="EC" id="5.6.2.1"/>
    </reaction>
</comment>
<evidence type="ECO:0000256" key="11">
    <source>
        <dbReference type="SAM" id="MobiDB-lite"/>
    </source>
</evidence>
<evidence type="ECO:0000259" key="12">
    <source>
        <dbReference type="PROSITE" id="PS50880"/>
    </source>
</evidence>
<dbReference type="InterPro" id="IPR023406">
    <property type="entry name" value="Topo_IA_AS"/>
</dbReference>
<feature type="region of interest" description="Disordered" evidence="11">
    <location>
        <begin position="710"/>
        <end position="735"/>
    </location>
</feature>
<feature type="domain" description="Toprim" evidence="12">
    <location>
        <begin position="2"/>
        <end position="137"/>
    </location>
</feature>
<dbReference type="PROSITE" id="PS00396">
    <property type="entry name" value="TOPO_IA_1"/>
    <property type="match status" value="1"/>
</dbReference>
<name>A0A6N8II14_9ACTN</name>
<dbReference type="PANTHER" id="PTHR11390">
    <property type="entry name" value="PROKARYOTIC DNA TOPOISOMERASE"/>
    <property type="match status" value="1"/>
</dbReference>
<evidence type="ECO:0000256" key="4">
    <source>
        <dbReference type="ARBA" id="ARBA00023029"/>
    </source>
</evidence>
<dbReference type="InterPro" id="IPR023405">
    <property type="entry name" value="Topo_IA_core_domain"/>
</dbReference>